<evidence type="ECO:0000313" key="2">
    <source>
        <dbReference type="Proteomes" id="UP001149090"/>
    </source>
</evidence>
<protein>
    <submittedName>
        <fullName evidence="1">Rab-gap/tbc-related</fullName>
    </submittedName>
</protein>
<dbReference type="OMA" id="HANKMEN"/>
<dbReference type="Proteomes" id="UP001149090">
    <property type="component" value="Unassembled WGS sequence"/>
</dbReference>
<name>A0A9Q0LV24_ANAIG</name>
<dbReference type="InterPro" id="IPR046807">
    <property type="entry name" value="Tra1_central"/>
</dbReference>
<proteinExistence type="predicted"/>
<gene>
    <name evidence="1" type="ORF">M0811_04261</name>
</gene>
<dbReference type="Pfam" id="PF20175">
    <property type="entry name" value="Tra1_central"/>
    <property type="match status" value="1"/>
</dbReference>
<organism evidence="1 2">
    <name type="scientific">Anaeramoeba ignava</name>
    <name type="common">Anaerobic marine amoeba</name>
    <dbReference type="NCBI Taxonomy" id="1746090"/>
    <lineage>
        <taxon>Eukaryota</taxon>
        <taxon>Metamonada</taxon>
        <taxon>Anaeramoebidae</taxon>
        <taxon>Anaeramoeba</taxon>
    </lineage>
</organism>
<dbReference type="EMBL" id="JAPDFW010000033">
    <property type="protein sequence ID" value="KAJ5079240.1"/>
    <property type="molecule type" value="Genomic_DNA"/>
</dbReference>
<comment type="caution">
    <text evidence="1">The sequence shown here is derived from an EMBL/GenBank/DDBJ whole genome shotgun (WGS) entry which is preliminary data.</text>
</comment>
<dbReference type="PANTHER" id="PTHR42264">
    <property type="entry name" value="EPHRIN_REC_LIKE DOMAIN-CONTAINING PROTEIN"/>
    <property type="match status" value="1"/>
</dbReference>
<dbReference type="PANTHER" id="PTHR42264:SF6">
    <property type="entry name" value="TRANSMEMBRANE PROTEIN"/>
    <property type="match status" value="1"/>
</dbReference>
<dbReference type="OrthoDB" id="5570127at2759"/>
<accession>A0A9Q0LV24</accession>
<reference evidence="1" key="1">
    <citation type="submission" date="2022-10" db="EMBL/GenBank/DDBJ databases">
        <title>Novel sulphate-reducing endosymbionts in the free-living metamonad Anaeramoeba.</title>
        <authorList>
            <person name="Jerlstrom-Hultqvist J."/>
            <person name="Cepicka I."/>
            <person name="Gallot-Lavallee L."/>
            <person name="Salas-Leiva D."/>
            <person name="Curtis B.A."/>
            <person name="Zahonova K."/>
            <person name="Pipaliya S."/>
            <person name="Dacks J."/>
            <person name="Roger A.J."/>
        </authorList>
    </citation>
    <scope>NUCLEOTIDE SEQUENCE</scope>
    <source>
        <strain evidence="1">BMAN</strain>
    </source>
</reference>
<keyword evidence="2" id="KW-1185">Reference proteome</keyword>
<sequence>MIQKYFQKLQNSTNSQNFIKTAKKIGYSLQFISIQEIQILNDSLLSYYKQSLDISLKDNNLFDLLTSSIAEIDLKFISFSKSIGLTENIIENHFKFWQKFTDEIIFIDERNFPKTVCVIVYILSHFNIEKISQDKINWIIQFHAKILQKICDLFYIENENININHLNNDNILLLEQIVYFLEYQFKGRLPIEFQSVLMKLSSLKLSTLFLKNNEKLYFRFFNLRSRFIQLLFNYLQFPNDSDYIPNLVSISLKFLRDCPYVCFNSHDSIITSFAAIYKLLDPISIKKINKFIYSQILNASKFCSCYNLPIFYIEKTFSFFFTGQTNLSKETLAGIADLYIRNMHDESFPLTTQAISIRFLLKHTNWNNFDPYEELNFLFKIFQSITNKFSSLKQYIISIHKKSLIGQYNENNQKEFDPLSMIPFRNEIDYEPIVKDTISNCKQTIILFLEELSFVLQSIKRILSQNPYLKIKDIINSSAFPLISFNKALHLTSKGRYLFQKIFKNSISCFLLLSSAEFEIKNSGKKNENQNQNQNQNQKQFSTENTCYFVKNISHNLSLLNVGSFKFVIRNNLDFILNFIQNYDDTKTLFYAFFSSEILPSIIDILFRYILKNLHIIIESQPTKKQIIFDLFTFILESTRDFSFQIRNRIVENVMKRYLPSFIQQIFKLIQGSEDPSFLLNFLSMIFSRSKKFPELEDILLSFTSNIFKISKNLTACSELNQLEITKLCLSIPLKIPFLFSYLSPFTKRLVHALNTKDPKLIQKSLYILQFFVDNIQLDFLFSKIKEEESSLAKAIIQHLDPKKGHLGFLAAKIIGKMGHYNRSFLFKNEHHFENLKPFNYQREVYKMVLKFKGDSNQENEEQLIIQLDKCLDVAINIINDEEKSTFSKSKAFDFIRAFTYAVTQKFFFDTLVISEQFKNAKSEETNSFFGFSNKNVYENSVTFWFKVEGFARFNLKKALIAIYKSQLDENLCSESKKTTDFIMSVYVKSIILQQKININEKEEKESYFQINQDVNKYSNPLINKNRNNITETRSGIPEEQSSRYTFIDSLIETSSDFKYYQIGVDITTKMIDMITYNQDPSVYADFVVLFLQQAIHFCYLPEFNFKFGGVNTLSVLCPRLTRLIKVEYQNKIISALILVIKDTISKYSFIILKRAETTLTDLIYSISSFYYSEKQESKNNNIIEEQDLFKENNVNENMEIEMEIEMEQEYKRDFFNYEEEIDQNIQNIPKVFVESISLLLQELFSHKRRIRIIIKEILKIAYESNQEDNLCIFTDFIKKFLSKFNWDENNYGKNIRVLDGISFMLNLNPKILSSTCLIKFITEIFISKILNENENENENNHKINIETLFSLLFSSNDEISAQVRMHIKMIEIPEKISEPLFEKFWIQRKKQEFKDLTQPLLININLLAEIFPNFVDPSFCEFLVEILKNKCLKIKQEDINLINIIVSIISHTNSEKYFIDIKDSIMNLQAQLQDYSLWADTFQSFILYFNKFSQKTIEYFLSKECLDNKQEIYCFISIFYQEKAQNLHNGLIERSQEFIDIFFNELTNISLGDQKKNYELLESQKWRFGLELMQILFHFSSNKFVENKLFMNTVITFWKIYQFSLIEQSDFYRQYEPESFARIIIFYLKLNKDIDILFQLAQFFQMKSLIDYQSIKNFFFKEAPKIFNDYKEMILDGFLKNFKNAKTLNKIAHSTCEMRALIIPLLLNEFTQNNGESNVSNKVLEIINDSIDIFSNFSYSYLENDEKINFNQDIYNYENYLITKLVKYSFQLIYLVTFEKNQKYSKFIYENYGIFMVPNRKY</sequence>
<evidence type="ECO:0000313" key="1">
    <source>
        <dbReference type="EMBL" id="KAJ5079240.1"/>
    </source>
</evidence>